<organism evidence="1 2">
    <name type="scientific">Racocetra fulgida</name>
    <dbReference type="NCBI Taxonomy" id="60492"/>
    <lineage>
        <taxon>Eukaryota</taxon>
        <taxon>Fungi</taxon>
        <taxon>Fungi incertae sedis</taxon>
        <taxon>Mucoromycota</taxon>
        <taxon>Glomeromycotina</taxon>
        <taxon>Glomeromycetes</taxon>
        <taxon>Diversisporales</taxon>
        <taxon>Gigasporaceae</taxon>
        <taxon>Racocetra</taxon>
    </lineage>
</organism>
<dbReference type="EMBL" id="CAJVPZ010000983">
    <property type="protein sequence ID" value="CAG8481480.1"/>
    <property type="molecule type" value="Genomic_DNA"/>
</dbReference>
<gene>
    <name evidence="1" type="ORF">RFULGI_LOCUS1562</name>
</gene>
<accession>A0A9N8Z7I4</accession>
<dbReference type="Proteomes" id="UP000789396">
    <property type="component" value="Unassembled WGS sequence"/>
</dbReference>
<reference evidence="1" key="1">
    <citation type="submission" date="2021-06" db="EMBL/GenBank/DDBJ databases">
        <authorList>
            <person name="Kallberg Y."/>
            <person name="Tangrot J."/>
            <person name="Rosling A."/>
        </authorList>
    </citation>
    <scope>NUCLEOTIDE SEQUENCE</scope>
    <source>
        <strain evidence="1">IN212</strain>
    </source>
</reference>
<sequence>MRITGKFESPLNAKATRFIHSMRKHYKFVDFPNLETAIHKKRVIFQCLRIIQFKCADSIQNITLLRETIKEIDFT</sequence>
<name>A0A9N8Z7I4_9GLOM</name>
<proteinExistence type="predicted"/>
<protein>
    <submittedName>
        <fullName evidence="1">19018_t:CDS:1</fullName>
    </submittedName>
</protein>
<keyword evidence="2" id="KW-1185">Reference proteome</keyword>
<comment type="caution">
    <text evidence="1">The sequence shown here is derived from an EMBL/GenBank/DDBJ whole genome shotgun (WGS) entry which is preliminary data.</text>
</comment>
<evidence type="ECO:0000313" key="2">
    <source>
        <dbReference type="Proteomes" id="UP000789396"/>
    </source>
</evidence>
<dbReference type="AlphaFoldDB" id="A0A9N8Z7I4"/>
<evidence type="ECO:0000313" key="1">
    <source>
        <dbReference type="EMBL" id="CAG8481480.1"/>
    </source>
</evidence>